<evidence type="ECO:0000259" key="4">
    <source>
        <dbReference type="PROSITE" id="PS50110"/>
    </source>
</evidence>
<dbReference type="EMBL" id="QSFD01000003">
    <property type="protein sequence ID" value="RHA19550.1"/>
    <property type="molecule type" value="Genomic_DNA"/>
</dbReference>
<dbReference type="SUPFAM" id="SSF52172">
    <property type="entry name" value="CheY-like"/>
    <property type="match status" value="1"/>
</dbReference>
<dbReference type="GO" id="GO:0000156">
    <property type="term" value="F:phosphorelay response regulator activity"/>
    <property type="evidence" value="ECO:0007669"/>
    <property type="project" value="InterPro"/>
</dbReference>
<dbReference type="InterPro" id="IPR001789">
    <property type="entry name" value="Sig_transdc_resp-reg_receiver"/>
</dbReference>
<comment type="caution">
    <text evidence="6">The sequence shown here is derived from an EMBL/GenBank/DDBJ whole genome shotgun (WGS) entry which is preliminary data.</text>
</comment>
<dbReference type="PROSITE" id="PS50110">
    <property type="entry name" value="RESPONSE_REGULATORY"/>
    <property type="match status" value="1"/>
</dbReference>
<evidence type="ECO:0000313" key="6">
    <source>
        <dbReference type="EMBL" id="RHA19550.1"/>
    </source>
</evidence>
<keyword evidence="6" id="KW-0238">DNA-binding</keyword>
<feature type="domain" description="HTH LytTR-type" evidence="5">
    <location>
        <begin position="141"/>
        <end position="229"/>
    </location>
</feature>
<dbReference type="Gene3D" id="2.40.50.1020">
    <property type="entry name" value="LytTr DNA-binding domain"/>
    <property type="match status" value="1"/>
</dbReference>
<keyword evidence="3" id="KW-0597">Phosphoprotein</keyword>
<evidence type="ECO:0000259" key="5">
    <source>
        <dbReference type="PROSITE" id="PS50930"/>
    </source>
</evidence>
<gene>
    <name evidence="6" type="ORF">DW944_04215</name>
</gene>
<sequence length="245" mass="28446">MRLAFVDDDYGEIKKLTTMIDKELQGTVYSSCTKQLFSTGETFLSVWKPGMYDIVFLDIFMDQLTGVDVARQIRKTDASVKIIFCTTSNEFASESYCVDASFYLVKPFSQNMVHTMVQKLIKVDSRLSLFITLPNDRKLYLRDIIYGEYINHKIFIHTKSRNDISFRMSFGNFLELISPFSFLISCCKGIIVNLYEVINKENNCFILSDNSTIPISRRKIKEINNVYADFIFEKMKDKMLNDEAN</sequence>
<proteinExistence type="predicted"/>
<dbReference type="SMART" id="SM00850">
    <property type="entry name" value="LytTR"/>
    <property type="match status" value="1"/>
</dbReference>
<dbReference type="AlphaFoldDB" id="A0A413RAP4"/>
<dbReference type="Pfam" id="PF00072">
    <property type="entry name" value="Response_reg"/>
    <property type="match status" value="1"/>
</dbReference>
<feature type="modified residue" description="4-aspartylphosphate" evidence="3">
    <location>
        <position position="58"/>
    </location>
</feature>
<accession>A0A413RAP4</accession>
<name>A0A413RAP4_9FIRM</name>
<keyword evidence="7" id="KW-1185">Reference proteome</keyword>
<dbReference type="Gene3D" id="3.40.50.2300">
    <property type="match status" value="1"/>
</dbReference>
<dbReference type="GO" id="GO:0003677">
    <property type="term" value="F:DNA binding"/>
    <property type="evidence" value="ECO:0007669"/>
    <property type="project" value="UniProtKB-KW"/>
</dbReference>
<evidence type="ECO:0000313" key="7">
    <source>
        <dbReference type="Proteomes" id="UP000284779"/>
    </source>
</evidence>
<dbReference type="PROSITE" id="PS50930">
    <property type="entry name" value="HTH_LYTTR"/>
    <property type="match status" value="1"/>
</dbReference>
<dbReference type="InterPro" id="IPR011006">
    <property type="entry name" value="CheY-like_superfamily"/>
</dbReference>
<dbReference type="InterPro" id="IPR007492">
    <property type="entry name" value="LytTR_DNA-bd_dom"/>
</dbReference>
<comment type="function">
    <text evidence="2">May play the central regulatory role in sporulation. It may be an element of the effector pathway responsible for the activation of sporulation genes in response to nutritional stress. Spo0A may act in concert with spo0H (a sigma factor) to control the expression of some genes that are critical to the sporulation process.</text>
</comment>
<protein>
    <recommendedName>
        <fullName evidence="1">Stage 0 sporulation protein A homolog</fullName>
    </recommendedName>
</protein>
<evidence type="ECO:0000256" key="1">
    <source>
        <dbReference type="ARBA" id="ARBA00018672"/>
    </source>
</evidence>
<evidence type="ECO:0000256" key="2">
    <source>
        <dbReference type="ARBA" id="ARBA00024867"/>
    </source>
</evidence>
<feature type="domain" description="Response regulatory" evidence="4">
    <location>
        <begin position="2"/>
        <end position="121"/>
    </location>
</feature>
<dbReference type="Proteomes" id="UP000284779">
    <property type="component" value="Unassembled WGS sequence"/>
</dbReference>
<evidence type="ECO:0000256" key="3">
    <source>
        <dbReference type="PROSITE-ProRule" id="PRU00169"/>
    </source>
</evidence>
<dbReference type="Pfam" id="PF04397">
    <property type="entry name" value="LytTR"/>
    <property type="match status" value="1"/>
</dbReference>
<dbReference type="InterPro" id="IPR046947">
    <property type="entry name" value="LytR-like"/>
</dbReference>
<reference evidence="6 7" key="1">
    <citation type="submission" date="2018-08" db="EMBL/GenBank/DDBJ databases">
        <title>A genome reference for cultivated species of the human gut microbiota.</title>
        <authorList>
            <person name="Zou Y."/>
            <person name="Xue W."/>
            <person name="Luo G."/>
        </authorList>
    </citation>
    <scope>NUCLEOTIDE SEQUENCE [LARGE SCALE GENOMIC DNA]</scope>
    <source>
        <strain evidence="6 7">AM44-11BH</strain>
    </source>
</reference>
<dbReference type="RefSeq" id="WP_117969937.1">
    <property type="nucleotide sequence ID" value="NZ_CAUBDO010000002.1"/>
</dbReference>
<dbReference type="SMART" id="SM00448">
    <property type="entry name" value="REC"/>
    <property type="match status" value="1"/>
</dbReference>
<dbReference type="PANTHER" id="PTHR37299">
    <property type="entry name" value="TRANSCRIPTIONAL REGULATOR-RELATED"/>
    <property type="match status" value="1"/>
</dbReference>
<organism evidence="6 7">
    <name type="scientific">Eubacterium ventriosum</name>
    <dbReference type="NCBI Taxonomy" id="39496"/>
    <lineage>
        <taxon>Bacteria</taxon>
        <taxon>Bacillati</taxon>
        <taxon>Bacillota</taxon>
        <taxon>Clostridia</taxon>
        <taxon>Eubacteriales</taxon>
        <taxon>Eubacteriaceae</taxon>
        <taxon>Eubacterium</taxon>
    </lineage>
</organism>
<dbReference type="PANTHER" id="PTHR37299:SF1">
    <property type="entry name" value="STAGE 0 SPORULATION PROTEIN A HOMOLOG"/>
    <property type="match status" value="1"/>
</dbReference>